<dbReference type="InterPro" id="IPR009061">
    <property type="entry name" value="DNA-bd_dom_put_sf"/>
</dbReference>
<dbReference type="Pfam" id="PF13411">
    <property type="entry name" value="MerR_1"/>
    <property type="match status" value="1"/>
</dbReference>
<reference evidence="3" key="1">
    <citation type="journal article" date="2022" name="Int. J. Syst. Evol. Microbiol.">
        <title>Apilactobacillus apisilvae sp. nov., Nicolia spurrieriana gen. nov. sp. nov., Bombilactobacillus folatiphilus sp. nov. and Bombilactobacillus thymidiniphilus sp. nov., four new lactic acid bacterial isolates from stingless bees Tetragonula carbonaria and Austroplebeia australis.</title>
        <authorList>
            <person name="Oliphant S.A."/>
            <person name="Watson-Haigh N.S."/>
            <person name="Sumby K.M."/>
            <person name="Gardner J."/>
            <person name="Groom S."/>
            <person name="Jiranek V."/>
        </authorList>
    </citation>
    <scope>NUCLEOTIDE SEQUENCE</scope>
    <source>
        <strain evidence="3">SG4_D2</strain>
    </source>
</reference>
<evidence type="ECO:0000259" key="2">
    <source>
        <dbReference type="PROSITE" id="PS50937"/>
    </source>
</evidence>
<feature type="domain" description="HTH merR-type" evidence="2">
    <location>
        <begin position="2"/>
        <end position="70"/>
    </location>
</feature>
<dbReference type="PANTHER" id="PTHR30204">
    <property type="entry name" value="REDOX-CYCLING DRUG-SENSING TRANSCRIPTIONAL ACTIVATOR SOXR"/>
    <property type="match status" value="1"/>
</dbReference>
<dbReference type="InterPro" id="IPR000551">
    <property type="entry name" value="MerR-type_HTH_dom"/>
</dbReference>
<dbReference type="RefSeq" id="WP_249514180.1">
    <property type="nucleotide sequence ID" value="NZ_CP093366.1"/>
</dbReference>
<organism evidence="3 4">
    <name type="scientific">Bombilactobacillus folatiphilus</name>
    <dbReference type="NCBI Taxonomy" id="2923362"/>
    <lineage>
        <taxon>Bacteria</taxon>
        <taxon>Bacillati</taxon>
        <taxon>Bacillota</taxon>
        <taxon>Bacilli</taxon>
        <taxon>Lactobacillales</taxon>
        <taxon>Lactobacillaceae</taxon>
        <taxon>Bombilactobacillus</taxon>
    </lineage>
</organism>
<evidence type="ECO:0000313" key="4">
    <source>
        <dbReference type="Proteomes" id="UP000831495"/>
    </source>
</evidence>
<gene>
    <name evidence="3" type="ORF">MOO45_06900</name>
</gene>
<dbReference type="SMART" id="SM00422">
    <property type="entry name" value="HTH_MERR"/>
    <property type="match status" value="1"/>
</dbReference>
<accession>A0ABY4P8C2</accession>
<dbReference type="CDD" id="cd01109">
    <property type="entry name" value="HTH_YyaN"/>
    <property type="match status" value="1"/>
</dbReference>
<name>A0ABY4P8C2_9LACO</name>
<evidence type="ECO:0000256" key="1">
    <source>
        <dbReference type="ARBA" id="ARBA00023125"/>
    </source>
</evidence>
<keyword evidence="1" id="KW-0238">DNA-binding</keyword>
<dbReference type="PRINTS" id="PR00040">
    <property type="entry name" value="HTHMERR"/>
</dbReference>
<sequence length="120" mass="14332">MNYTIGEISQKEHLSIDTLRFYEKEGLIIPARDSNNRRVYDDKDIVWIEFLKRLKKTGMKISDMREYANLRYQGDETIPLRLSLLQDRYGELLIELEHTQKSLSFLKAKIEVYQSMLEDQ</sequence>
<evidence type="ECO:0000313" key="3">
    <source>
        <dbReference type="EMBL" id="UQS81912.1"/>
    </source>
</evidence>
<dbReference type="Proteomes" id="UP000831495">
    <property type="component" value="Chromosome"/>
</dbReference>
<dbReference type="EMBL" id="CP093366">
    <property type="protein sequence ID" value="UQS81912.1"/>
    <property type="molecule type" value="Genomic_DNA"/>
</dbReference>
<dbReference type="PROSITE" id="PS50937">
    <property type="entry name" value="HTH_MERR_2"/>
    <property type="match status" value="1"/>
</dbReference>
<keyword evidence="4" id="KW-1185">Reference proteome</keyword>
<dbReference type="PANTHER" id="PTHR30204:SF83">
    <property type="entry name" value="TRANSCRIPTIONAL REGULATOR, MERR FAMILY"/>
    <property type="match status" value="1"/>
</dbReference>
<dbReference type="InterPro" id="IPR047057">
    <property type="entry name" value="MerR_fam"/>
</dbReference>
<proteinExistence type="predicted"/>
<dbReference type="SUPFAM" id="SSF46955">
    <property type="entry name" value="Putative DNA-binding domain"/>
    <property type="match status" value="1"/>
</dbReference>
<dbReference type="Gene3D" id="1.10.1660.10">
    <property type="match status" value="1"/>
</dbReference>
<protein>
    <submittedName>
        <fullName evidence="3">MerR family transcriptional regulator</fullName>
    </submittedName>
</protein>